<evidence type="ECO:0000313" key="3">
    <source>
        <dbReference type="EMBL" id="PWA08427.1"/>
    </source>
</evidence>
<accession>A0A2U1JT93</accession>
<evidence type="ECO:0000259" key="2">
    <source>
        <dbReference type="Pfam" id="PF03551"/>
    </source>
</evidence>
<name>A0A2U1JT93_9BACI</name>
<dbReference type="AlphaFoldDB" id="A0A2U1JT93"/>
<comment type="caution">
    <text evidence="3">The sequence shown here is derived from an EMBL/GenBank/DDBJ whole genome shotgun (WGS) entry which is preliminary data.</text>
</comment>
<dbReference type="InterPro" id="IPR052509">
    <property type="entry name" value="Metal_resp_DNA-bind_regulator"/>
</dbReference>
<dbReference type="Gene3D" id="1.10.10.10">
    <property type="entry name" value="Winged helix-like DNA-binding domain superfamily/Winged helix DNA-binding domain"/>
    <property type="match status" value="1"/>
</dbReference>
<protein>
    <submittedName>
        <fullName evidence="3">PadR family transcriptional regulator</fullName>
    </submittedName>
</protein>
<dbReference type="OrthoDB" id="68816at2"/>
<dbReference type="PANTHER" id="PTHR33169">
    <property type="entry name" value="PADR-FAMILY TRANSCRIPTIONAL REGULATOR"/>
    <property type="match status" value="1"/>
</dbReference>
<gene>
    <name evidence="3" type="ORF">DCC39_14890</name>
</gene>
<dbReference type="InterPro" id="IPR036390">
    <property type="entry name" value="WH_DNA-bd_sf"/>
</dbReference>
<dbReference type="PANTHER" id="PTHR33169:SF27">
    <property type="entry name" value="TRANSCRIPTIONAL REGULATOR PADR FAMILY PROTEIN"/>
    <property type="match status" value="1"/>
</dbReference>
<dbReference type="Proteomes" id="UP000245998">
    <property type="component" value="Unassembled WGS sequence"/>
</dbReference>
<dbReference type="InterPro" id="IPR036388">
    <property type="entry name" value="WH-like_DNA-bd_sf"/>
</dbReference>
<keyword evidence="4" id="KW-1185">Reference proteome</keyword>
<reference evidence="3 4" key="1">
    <citation type="submission" date="2018-04" db="EMBL/GenBank/DDBJ databases">
        <title>Camelliibacillus theae gen. nov., sp. nov., isolated from Pu'er tea.</title>
        <authorList>
            <person name="Niu L."/>
        </authorList>
    </citation>
    <scope>NUCLEOTIDE SEQUENCE [LARGE SCALE GENOMIC DNA]</scope>
    <source>
        <strain evidence="3 4">T8</strain>
    </source>
</reference>
<dbReference type="RefSeq" id="WP_116555691.1">
    <property type="nucleotide sequence ID" value="NZ_QCZG01000037.1"/>
</dbReference>
<feature type="domain" description="Transcription regulator PadR N-terminal" evidence="2">
    <location>
        <begin position="8"/>
        <end position="79"/>
    </location>
</feature>
<evidence type="ECO:0000256" key="1">
    <source>
        <dbReference type="SAM" id="Coils"/>
    </source>
</evidence>
<evidence type="ECO:0000313" key="4">
    <source>
        <dbReference type="Proteomes" id="UP000245998"/>
    </source>
</evidence>
<organism evidence="3 4">
    <name type="scientific">Pueribacillus theae</name>
    <dbReference type="NCBI Taxonomy" id="2171751"/>
    <lineage>
        <taxon>Bacteria</taxon>
        <taxon>Bacillati</taxon>
        <taxon>Bacillota</taxon>
        <taxon>Bacilli</taxon>
        <taxon>Bacillales</taxon>
        <taxon>Bacillaceae</taxon>
        <taxon>Pueribacillus</taxon>
    </lineage>
</organism>
<proteinExistence type="predicted"/>
<dbReference type="SUPFAM" id="SSF46785">
    <property type="entry name" value="Winged helix' DNA-binding domain"/>
    <property type="match status" value="1"/>
</dbReference>
<dbReference type="Pfam" id="PF03551">
    <property type="entry name" value="PadR"/>
    <property type="match status" value="1"/>
</dbReference>
<keyword evidence="1" id="KW-0175">Coiled coil</keyword>
<sequence>MDHRSLLLLGLLMTQSQHGYQIHDFVEKNLKFITNMKKATAYALLDKLSKEKFIDVSVEYDGNRPPRKVYTINDQGIQLFNKLLLQNLSTSETVFYEGDIGLMFLDHLSTEKAIESLRKRLQELQEKYSYFQQAPIHNKNSGVNIAFKHKKKMLEAEINFLLETIQLLEEKKTS</sequence>
<dbReference type="InterPro" id="IPR005149">
    <property type="entry name" value="Tscrpt_reg_PadR_N"/>
</dbReference>
<feature type="coiled-coil region" evidence="1">
    <location>
        <begin position="107"/>
        <end position="171"/>
    </location>
</feature>
<dbReference type="EMBL" id="QCZG01000037">
    <property type="protein sequence ID" value="PWA08427.1"/>
    <property type="molecule type" value="Genomic_DNA"/>
</dbReference>